<protein>
    <submittedName>
        <fullName evidence="2">Uncharacterized protein</fullName>
    </submittedName>
</protein>
<keyword evidence="1" id="KW-1133">Transmembrane helix</keyword>
<feature type="transmembrane region" description="Helical" evidence="1">
    <location>
        <begin position="78"/>
        <end position="103"/>
    </location>
</feature>
<name>A0A0D2JLG1_9EURO</name>
<dbReference type="GeneID" id="27715914"/>
<keyword evidence="1" id="KW-0812">Transmembrane</keyword>
<feature type="transmembrane region" description="Helical" evidence="1">
    <location>
        <begin position="53"/>
        <end position="72"/>
    </location>
</feature>
<reference evidence="2 3" key="1">
    <citation type="submission" date="2015-01" db="EMBL/GenBank/DDBJ databases">
        <title>The Genome Sequence of Fonsecaea multimorphosa CBS 102226.</title>
        <authorList>
            <consortium name="The Broad Institute Genomics Platform"/>
            <person name="Cuomo C."/>
            <person name="de Hoog S."/>
            <person name="Gorbushina A."/>
            <person name="Stielow B."/>
            <person name="Teixiera M."/>
            <person name="Abouelleil A."/>
            <person name="Chapman S.B."/>
            <person name="Priest M."/>
            <person name="Young S.K."/>
            <person name="Wortman J."/>
            <person name="Nusbaum C."/>
            <person name="Birren B."/>
        </authorList>
    </citation>
    <scope>NUCLEOTIDE SEQUENCE [LARGE SCALE GENOMIC DNA]</scope>
    <source>
        <strain evidence="2 3">CBS 102226</strain>
    </source>
</reference>
<dbReference type="EMBL" id="KN848089">
    <property type="protein sequence ID" value="KIX94142.1"/>
    <property type="molecule type" value="Genomic_DNA"/>
</dbReference>
<accession>A0A0D2JLG1</accession>
<proteinExistence type="predicted"/>
<keyword evidence="1" id="KW-0472">Membrane</keyword>
<dbReference type="VEuPathDB" id="FungiDB:Z520_10168"/>
<evidence type="ECO:0000256" key="1">
    <source>
        <dbReference type="SAM" id="Phobius"/>
    </source>
</evidence>
<organism evidence="2 3">
    <name type="scientific">Fonsecaea multimorphosa CBS 102226</name>
    <dbReference type="NCBI Taxonomy" id="1442371"/>
    <lineage>
        <taxon>Eukaryota</taxon>
        <taxon>Fungi</taxon>
        <taxon>Dikarya</taxon>
        <taxon>Ascomycota</taxon>
        <taxon>Pezizomycotina</taxon>
        <taxon>Eurotiomycetes</taxon>
        <taxon>Chaetothyriomycetidae</taxon>
        <taxon>Chaetothyriales</taxon>
        <taxon>Herpotrichiellaceae</taxon>
        <taxon>Fonsecaea</taxon>
    </lineage>
</organism>
<evidence type="ECO:0000313" key="3">
    <source>
        <dbReference type="Proteomes" id="UP000053411"/>
    </source>
</evidence>
<dbReference type="OrthoDB" id="5399485at2759"/>
<feature type="transmembrane region" description="Helical" evidence="1">
    <location>
        <begin position="20"/>
        <end position="41"/>
    </location>
</feature>
<evidence type="ECO:0000313" key="2">
    <source>
        <dbReference type="EMBL" id="KIX94142.1"/>
    </source>
</evidence>
<dbReference type="RefSeq" id="XP_016628265.1">
    <property type="nucleotide sequence ID" value="XM_016780662.1"/>
</dbReference>
<dbReference type="Proteomes" id="UP000053411">
    <property type="component" value="Unassembled WGS sequence"/>
</dbReference>
<feature type="transmembrane region" description="Helical" evidence="1">
    <location>
        <begin position="357"/>
        <end position="383"/>
    </location>
</feature>
<dbReference type="AlphaFoldDB" id="A0A0D2JLG1"/>
<sequence>MSHHILLRAAAAHVRVFLRIYFTLVLMLISFVGDKCCSIWVKMKLYKHRSVPLHHMTGWLSGTGLFSAIAAFRATPVGWLGMLMLLASALSLVCDLAVSALVVTTDVVSRCHFNTTGGYSALSDVVFDLYINASPTGPLYDMVMAAQAASLSNGGINGIYVKVNNDPKFRPDENDVVGTWVCNATGAQRTFPANASTDSVFEGLLQDGLLFNTTMYQTWDDSGSGPRGLFVWSASEKNYPTGPWSILAGVQTSLNTTSPKRMETYMCSMSAPKVSWLLERMQVSNNLEMWAATVQSNIFPGFAAPMGNVPAFPKDPGLVIATKLNAMTMMAGAAWGIEDYPRRIDDPTVGCIAARTLVPWSVTALFVLAALLAVGMALCLLGLTWSRRVDQKRLPNVPAYIKAVDQGTPNDLIGWMKRATEETGVSVVAAAPTPSKTPRIERCIEACLLWLHLPLPDGRWAEIWRFGPSTSTFDAASYVGGLGKVTALGLFCLTQPPTMPVPSGGGGRGGESQELLNVPLPFPSPSPSFWTQKTVSVHEAEL</sequence>
<keyword evidence="3" id="KW-1185">Reference proteome</keyword>
<gene>
    <name evidence="2" type="ORF">Z520_10168</name>
</gene>